<dbReference type="KEGG" id="azm:DM194_27720"/>
<gene>
    <name evidence="1" type="ORF">DM194_27720</name>
</gene>
<keyword evidence="1" id="KW-0614">Plasmid</keyword>
<dbReference type="AlphaFoldDB" id="A0A2U9SM36"/>
<evidence type="ECO:0000313" key="1">
    <source>
        <dbReference type="EMBL" id="AWU98079.1"/>
    </source>
</evidence>
<sequence>MSHSSFRSYYPAFSTREHELRAYATLDGPLKNRMLPVVTLTRDEAGESFEGSLDALLQAAGGRPLIVDFDPTFKTSPSDVEIEQRRLRREAKLLREGKTPRPPSPKQQEAWDRQRAAARRAVEAFNQSVARLQAPADGYAAWRSLGLSAPNLIPTAKLGDPAAALAQVEAVTGAGRRIAFRLNLRDPGAVASFLYAARGLNSTDRAILILDAGYVRDDARAGMARVVEALDVIRRGLGGSAFAAMTTVCMAGSFPSSLRDLPTTLTILERDIHAAVVRHGWDVRYGDHASIQHRSPMSGGRGWFPHVDVAHSRQWHFALSDAKWDSDGYIEAAGALVANPPVWGGRAACWGAAMVERASGGVLDDGAGSRLTTPGPWLGVRVSQHLSQQAVHS</sequence>
<protein>
    <recommendedName>
        <fullName evidence="3">Beta protein</fullName>
    </recommendedName>
</protein>
<evidence type="ECO:0000313" key="2">
    <source>
        <dbReference type="Proteomes" id="UP000249605"/>
    </source>
</evidence>
<evidence type="ECO:0008006" key="3">
    <source>
        <dbReference type="Google" id="ProtNLM"/>
    </source>
</evidence>
<dbReference type="Pfam" id="PF14350">
    <property type="entry name" value="Beta_protein"/>
    <property type="match status" value="1"/>
</dbReference>
<accession>A0A2U9SM36</accession>
<keyword evidence="2" id="KW-1185">Reference proteome</keyword>
<dbReference type="EMBL" id="CP029836">
    <property type="protein sequence ID" value="AWU98079.1"/>
    <property type="molecule type" value="Genomic_DNA"/>
</dbReference>
<reference evidence="1 2" key="1">
    <citation type="submission" date="2018-06" db="EMBL/GenBank/DDBJ databases">
        <title>Complete genome sequencing of Azospirillum sp. M2T2B2.</title>
        <authorList>
            <person name="Heo J."/>
            <person name="Kim S.-J."/>
            <person name="Kwon S.-W."/>
            <person name="Anandham R."/>
        </authorList>
    </citation>
    <scope>NUCLEOTIDE SEQUENCE [LARGE SCALE GENOMIC DNA]</scope>
    <source>
        <strain evidence="1 2">M2T2B2</strain>
        <plasmid evidence="1 2">unnamed6</plasmid>
    </source>
</reference>
<dbReference type="Proteomes" id="UP000249605">
    <property type="component" value="Plasmid unnamed6"/>
</dbReference>
<organism evidence="1 2">
    <name type="scientific">Azospirillum ramasamyi</name>
    <dbReference type="NCBI Taxonomy" id="682998"/>
    <lineage>
        <taxon>Bacteria</taxon>
        <taxon>Pseudomonadati</taxon>
        <taxon>Pseudomonadota</taxon>
        <taxon>Alphaproteobacteria</taxon>
        <taxon>Rhodospirillales</taxon>
        <taxon>Azospirillaceae</taxon>
        <taxon>Azospirillum</taxon>
    </lineage>
</organism>
<dbReference type="InterPro" id="IPR025683">
    <property type="entry name" value="Protein_beta"/>
</dbReference>
<proteinExistence type="predicted"/>
<geneLocation type="plasmid" evidence="1 2">
    <name>unnamed6</name>
</geneLocation>
<dbReference type="RefSeq" id="WP_111070868.1">
    <property type="nucleotide sequence ID" value="NZ_CP029836.1"/>
</dbReference>
<name>A0A2U9SM36_9PROT</name>
<dbReference type="OrthoDB" id="7475055at2"/>